<gene>
    <name evidence="1" type="ORF">CLV88_11637</name>
</gene>
<keyword evidence="2" id="KW-1185">Reference proteome</keyword>
<reference evidence="1 2" key="1">
    <citation type="submission" date="2018-03" db="EMBL/GenBank/DDBJ databases">
        <title>Genomic Encyclopedia of Archaeal and Bacterial Type Strains, Phase II (KMG-II): from individual species to whole genera.</title>
        <authorList>
            <person name="Goeker M."/>
        </authorList>
    </citation>
    <scope>NUCLEOTIDE SEQUENCE [LARGE SCALE GENOMIC DNA]</scope>
    <source>
        <strain evidence="1 2">DSM 100673</strain>
    </source>
</reference>
<evidence type="ECO:0000313" key="2">
    <source>
        <dbReference type="Proteomes" id="UP000240418"/>
    </source>
</evidence>
<dbReference type="EMBL" id="PYGJ01000016">
    <property type="protein sequence ID" value="PSL17590.1"/>
    <property type="molecule type" value="Genomic_DNA"/>
</dbReference>
<proteinExistence type="predicted"/>
<comment type="caution">
    <text evidence="1">The sequence shown here is derived from an EMBL/GenBank/DDBJ whole genome shotgun (WGS) entry which is preliminary data.</text>
</comment>
<evidence type="ECO:0000313" key="1">
    <source>
        <dbReference type="EMBL" id="PSL17590.1"/>
    </source>
</evidence>
<sequence length="72" mass="7584">MVYVSPGQHEASRGSGLRGDLLGGHVVRQPLPIGVGISEPLSPGSQVLRFPTRKTTIVFSDSGPLFELIDVG</sequence>
<dbReference type="Proteomes" id="UP000240418">
    <property type="component" value="Unassembled WGS sequence"/>
</dbReference>
<protein>
    <submittedName>
        <fullName evidence="1">Uncharacterized protein</fullName>
    </submittedName>
</protein>
<organism evidence="1 2">
    <name type="scientific">Shimia abyssi</name>
    <dbReference type="NCBI Taxonomy" id="1662395"/>
    <lineage>
        <taxon>Bacteria</taxon>
        <taxon>Pseudomonadati</taxon>
        <taxon>Pseudomonadota</taxon>
        <taxon>Alphaproteobacteria</taxon>
        <taxon>Rhodobacterales</taxon>
        <taxon>Roseobacteraceae</taxon>
    </lineage>
</organism>
<dbReference type="AlphaFoldDB" id="A0A2P8F794"/>
<name>A0A2P8F794_9RHOB</name>
<accession>A0A2P8F794</accession>